<dbReference type="InterPro" id="IPR036615">
    <property type="entry name" value="Mur_ligase_C_dom_sf"/>
</dbReference>
<comment type="caution">
    <text evidence="24">The sequence shown here is derived from an EMBL/GenBank/DDBJ whole genome shotgun (WGS) entry which is preliminary data.</text>
</comment>
<dbReference type="GO" id="GO:0004326">
    <property type="term" value="F:tetrahydrofolylpolyglutamate synthase activity"/>
    <property type="evidence" value="ECO:0007669"/>
    <property type="project" value="UniProtKB-EC"/>
</dbReference>
<feature type="domain" description="Mur ligase C-terminal" evidence="23">
    <location>
        <begin position="307"/>
        <end position="419"/>
    </location>
</feature>
<evidence type="ECO:0000259" key="23">
    <source>
        <dbReference type="Pfam" id="PF02875"/>
    </source>
</evidence>
<comment type="catalytic activity">
    <reaction evidence="20">
        <text>(6R)-5,10-methylenetetrahydrofolyl-(gamma-L-Glu)(n) + L-glutamate + ATP = (6R)-5,10-methylenetetrahydrofolyl-(gamma-L-Glu)(n+1) + ADP + phosphate + H(+)</text>
        <dbReference type="Rhea" id="RHEA:51912"/>
        <dbReference type="Rhea" id="RHEA-COMP:13257"/>
        <dbReference type="Rhea" id="RHEA-COMP:13258"/>
        <dbReference type="ChEBI" id="CHEBI:15378"/>
        <dbReference type="ChEBI" id="CHEBI:29985"/>
        <dbReference type="ChEBI" id="CHEBI:30616"/>
        <dbReference type="ChEBI" id="CHEBI:43474"/>
        <dbReference type="ChEBI" id="CHEBI:136572"/>
        <dbReference type="ChEBI" id="CHEBI:456216"/>
        <dbReference type="EC" id="6.3.2.17"/>
    </reaction>
</comment>
<evidence type="ECO:0000256" key="2">
    <source>
        <dbReference type="ARBA" id="ARBA00002714"/>
    </source>
</evidence>
<evidence type="ECO:0000256" key="21">
    <source>
        <dbReference type="ARBA" id="ARBA00049161"/>
    </source>
</evidence>
<dbReference type="GO" id="GO:0046654">
    <property type="term" value="P:tetrahydrofolate biosynthetic process"/>
    <property type="evidence" value="ECO:0007669"/>
    <property type="project" value="UniProtKB-UniPathway"/>
</dbReference>
<keyword evidence="14" id="KW-0289">Folate biosynthesis</keyword>
<dbReference type="EC" id="6.3.2.12" evidence="6"/>
<accession>A0A7X1ZG87</accession>
<dbReference type="PROSITE" id="PS01012">
    <property type="entry name" value="FOLYLPOLYGLU_SYNT_2"/>
    <property type="match status" value="1"/>
</dbReference>
<evidence type="ECO:0000256" key="22">
    <source>
        <dbReference type="PIRNR" id="PIRNR001563"/>
    </source>
</evidence>
<dbReference type="SUPFAM" id="SSF53623">
    <property type="entry name" value="MurD-like peptide ligases, catalytic domain"/>
    <property type="match status" value="1"/>
</dbReference>
<gene>
    <name evidence="24" type="ORF">GHC57_15920</name>
</gene>
<dbReference type="GO" id="GO:0008841">
    <property type="term" value="F:dihydrofolate synthase activity"/>
    <property type="evidence" value="ECO:0007669"/>
    <property type="project" value="UniProtKB-EC"/>
</dbReference>
<dbReference type="AlphaFoldDB" id="A0A7X1ZG87"/>
<comment type="similarity">
    <text evidence="5 22">Belongs to the folylpolyglutamate synthase family.</text>
</comment>
<dbReference type="SUPFAM" id="SSF53244">
    <property type="entry name" value="MurD-like peptide ligases, peptide-binding domain"/>
    <property type="match status" value="1"/>
</dbReference>
<keyword evidence="9 22" id="KW-0436">Ligase</keyword>
<evidence type="ECO:0000256" key="12">
    <source>
        <dbReference type="ARBA" id="ARBA00022840"/>
    </source>
</evidence>
<dbReference type="InterPro" id="IPR001645">
    <property type="entry name" value="Folylpolyglutamate_synth"/>
</dbReference>
<comment type="function">
    <text evidence="2">Functions in two distinct reactions of the de novo folate biosynthetic pathway. Catalyzes the addition of a glutamate residue to dihydropteroate (7,8-dihydropteroate or H2Pte) to form dihydrofolate (7,8-dihydrofolate monoglutamate or H2Pte-Glu). Also catalyzes successive additions of L-glutamate to tetrahydrofolate or 10-formyltetrahydrofolate or 5,10-methylenetetrahydrofolate, leading to folylpolyglutamate derivatives.</text>
</comment>
<dbReference type="EMBL" id="WIVE01000066">
    <property type="protein sequence ID" value="MQX38008.1"/>
    <property type="molecule type" value="Genomic_DNA"/>
</dbReference>
<comment type="cofactor">
    <cofactor evidence="1">
        <name>Mg(2+)</name>
        <dbReference type="ChEBI" id="CHEBI:18420"/>
    </cofactor>
</comment>
<evidence type="ECO:0000256" key="13">
    <source>
        <dbReference type="ARBA" id="ARBA00022842"/>
    </source>
</evidence>
<keyword evidence="13" id="KW-0460">Magnesium</keyword>
<evidence type="ECO:0000256" key="6">
    <source>
        <dbReference type="ARBA" id="ARBA00013023"/>
    </source>
</evidence>
<evidence type="ECO:0000256" key="8">
    <source>
        <dbReference type="ARBA" id="ARBA00019357"/>
    </source>
</evidence>
<comment type="catalytic activity">
    <reaction evidence="18">
        <text>(6S)-5,6,7,8-tetrahydrofolyl-(gamma-L-Glu)(n) + L-glutamate + ATP = (6S)-5,6,7,8-tetrahydrofolyl-(gamma-L-Glu)(n+1) + ADP + phosphate + H(+)</text>
        <dbReference type="Rhea" id="RHEA:10580"/>
        <dbReference type="Rhea" id="RHEA-COMP:14738"/>
        <dbReference type="Rhea" id="RHEA-COMP:14740"/>
        <dbReference type="ChEBI" id="CHEBI:15378"/>
        <dbReference type="ChEBI" id="CHEBI:29985"/>
        <dbReference type="ChEBI" id="CHEBI:30616"/>
        <dbReference type="ChEBI" id="CHEBI:43474"/>
        <dbReference type="ChEBI" id="CHEBI:141005"/>
        <dbReference type="ChEBI" id="CHEBI:456216"/>
        <dbReference type="EC" id="6.3.2.17"/>
    </reaction>
</comment>
<keyword evidence="10" id="KW-0479">Metal-binding</keyword>
<reference evidence="24 25" key="1">
    <citation type="submission" date="2019-10" db="EMBL/GenBank/DDBJ databases">
        <title>Draft whole-genome sequence of the purple nonsulfur photosynthetic bacterium Roseospira navarrensis DSM 15114.</title>
        <authorList>
            <person name="Kyndt J.A."/>
            <person name="Meyer T.E."/>
        </authorList>
    </citation>
    <scope>NUCLEOTIDE SEQUENCE [LARGE SCALE GENOMIC DNA]</scope>
    <source>
        <strain evidence="24 25">DSM 15114</strain>
    </source>
</reference>
<evidence type="ECO:0000313" key="24">
    <source>
        <dbReference type="EMBL" id="MQX38008.1"/>
    </source>
</evidence>
<evidence type="ECO:0000313" key="25">
    <source>
        <dbReference type="Proteomes" id="UP000434582"/>
    </source>
</evidence>
<evidence type="ECO:0000256" key="4">
    <source>
        <dbReference type="ARBA" id="ARBA00005150"/>
    </source>
</evidence>
<dbReference type="Proteomes" id="UP000434582">
    <property type="component" value="Unassembled WGS sequence"/>
</dbReference>
<organism evidence="24 25">
    <name type="scientific">Roseospira navarrensis</name>
    <dbReference type="NCBI Taxonomy" id="140058"/>
    <lineage>
        <taxon>Bacteria</taxon>
        <taxon>Pseudomonadati</taxon>
        <taxon>Pseudomonadota</taxon>
        <taxon>Alphaproteobacteria</taxon>
        <taxon>Rhodospirillales</taxon>
        <taxon>Rhodospirillaceae</taxon>
        <taxon>Roseospira</taxon>
    </lineage>
</organism>
<dbReference type="GO" id="GO:0046872">
    <property type="term" value="F:metal ion binding"/>
    <property type="evidence" value="ECO:0007669"/>
    <property type="project" value="UniProtKB-KW"/>
</dbReference>
<dbReference type="OrthoDB" id="9809356at2"/>
<evidence type="ECO:0000256" key="7">
    <source>
        <dbReference type="ARBA" id="ARBA00013025"/>
    </source>
</evidence>
<keyword evidence="25" id="KW-1185">Reference proteome</keyword>
<dbReference type="Gene3D" id="3.90.190.20">
    <property type="entry name" value="Mur ligase, C-terminal domain"/>
    <property type="match status" value="1"/>
</dbReference>
<dbReference type="FunFam" id="3.40.1190.10:FF:000011">
    <property type="entry name" value="Folylpolyglutamate synthase/dihydrofolate synthase"/>
    <property type="match status" value="1"/>
</dbReference>
<comment type="catalytic activity">
    <reaction evidence="19">
        <text>10-formyltetrahydrofolyl-(gamma-L-Glu)(n) + L-glutamate + ATP = 10-formyltetrahydrofolyl-(gamma-L-Glu)(n+1) + ADP + phosphate + H(+)</text>
        <dbReference type="Rhea" id="RHEA:51904"/>
        <dbReference type="Rhea" id="RHEA-COMP:13088"/>
        <dbReference type="Rhea" id="RHEA-COMP:14300"/>
        <dbReference type="ChEBI" id="CHEBI:15378"/>
        <dbReference type="ChEBI" id="CHEBI:29985"/>
        <dbReference type="ChEBI" id="CHEBI:30616"/>
        <dbReference type="ChEBI" id="CHEBI:43474"/>
        <dbReference type="ChEBI" id="CHEBI:134413"/>
        <dbReference type="ChEBI" id="CHEBI:456216"/>
        <dbReference type="EC" id="6.3.2.17"/>
    </reaction>
</comment>
<dbReference type="GO" id="GO:0005524">
    <property type="term" value="F:ATP binding"/>
    <property type="evidence" value="ECO:0007669"/>
    <property type="project" value="UniProtKB-KW"/>
</dbReference>
<comment type="catalytic activity">
    <reaction evidence="21">
        <text>7,8-dihydropteroate + L-glutamate + ATP = 7,8-dihydrofolate + ADP + phosphate + H(+)</text>
        <dbReference type="Rhea" id="RHEA:23584"/>
        <dbReference type="ChEBI" id="CHEBI:15378"/>
        <dbReference type="ChEBI" id="CHEBI:17839"/>
        <dbReference type="ChEBI" id="CHEBI:29985"/>
        <dbReference type="ChEBI" id="CHEBI:30616"/>
        <dbReference type="ChEBI" id="CHEBI:43474"/>
        <dbReference type="ChEBI" id="CHEBI:57451"/>
        <dbReference type="ChEBI" id="CHEBI:456216"/>
        <dbReference type="EC" id="6.3.2.12"/>
    </reaction>
</comment>
<protein>
    <recommendedName>
        <fullName evidence="8">Dihydrofolate synthase/folylpolyglutamate synthase</fullName>
        <ecNumber evidence="6">6.3.2.12</ecNumber>
        <ecNumber evidence="7">6.3.2.17</ecNumber>
    </recommendedName>
    <alternativeName>
        <fullName evidence="17">Folylpoly-gamma-glutamate synthetase-dihydrofolate synthetase</fullName>
    </alternativeName>
    <alternativeName>
        <fullName evidence="15">Folylpolyglutamate synthetase</fullName>
    </alternativeName>
    <alternativeName>
        <fullName evidence="16">Tetrahydrofolylpolyglutamate synthase</fullName>
    </alternativeName>
</protein>
<dbReference type="InterPro" id="IPR004101">
    <property type="entry name" value="Mur_ligase_C"/>
</dbReference>
<evidence type="ECO:0000256" key="17">
    <source>
        <dbReference type="ARBA" id="ARBA00032510"/>
    </source>
</evidence>
<evidence type="ECO:0000256" key="5">
    <source>
        <dbReference type="ARBA" id="ARBA00008276"/>
    </source>
</evidence>
<name>A0A7X1ZG87_9PROT</name>
<dbReference type="PANTHER" id="PTHR11136:SF0">
    <property type="entry name" value="DIHYDROFOLATE SYNTHETASE-RELATED"/>
    <property type="match status" value="1"/>
</dbReference>
<proteinExistence type="inferred from homology"/>
<dbReference type="PIRSF" id="PIRSF001563">
    <property type="entry name" value="Folylpolyglu_synth"/>
    <property type="match status" value="1"/>
</dbReference>
<keyword evidence="11 22" id="KW-0547">Nucleotide-binding</keyword>
<evidence type="ECO:0000256" key="15">
    <source>
        <dbReference type="ARBA" id="ARBA00030048"/>
    </source>
</evidence>
<dbReference type="UniPathway" id="UPA00077">
    <property type="reaction ID" value="UER00157"/>
</dbReference>
<comment type="pathway">
    <text evidence="3">Cofactor biosynthesis; tetrahydrofolate biosynthesis; 7,8-dihydrofolate from 2-amino-4-hydroxy-6-hydroxymethyl-7,8-dihydropteridine diphosphate and 4-aminobenzoate: step 2/2.</text>
</comment>
<dbReference type="GO" id="GO:0005737">
    <property type="term" value="C:cytoplasm"/>
    <property type="evidence" value="ECO:0007669"/>
    <property type="project" value="TreeGrafter"/>
</dbReference>
<dbReference type="GO" id="GO:0046656">
    <property type="term" value="P:folic acid biosynthetic process"/>
    <property type="evidence" value="ECO:0007669"/>
    <property type="project" value="UniProtKB-KW"/>
</dbReference>
<evidence type="ECO:0000256" key="9">
    <source>
        <dbReference type="ARBA" id="ARBA00022598"/>
    </source>
</evidence>
<evidence type="ECO:0000256" key="19">
    <source>
        <dbReference type="ARBA" id="ARBA00047808"/>
    </source>
</evidence>
<evidence type="ECO:0000256" key="16">
    <source>
        <dbReference type="ARBA" id="ARBA00030592"/>
    </source>
</evidence>
<sequence>MSASSRPQPSDRVLARLLALHPKSIDLVLDRVWRLLARLDHPERRLPPVVHVAGTNGKGSVVALLRAMLEAAGLRVHVYTSPHLVRFAERIRLAGTLIAEDHLTALLEECESVNGPDPITFFEITTCAALLAFSRTPADVVLLETGLGGRLDATNVVERPVLTAITPISMDHEAYLGDTLSAIAFEKAGILKPGVPAVCAAQTPEATGVLEQRAAAVGAPLSLDGRDWTWRRAEGGGFFLDGEAWPMPTLPGDHQRANAAQAIRMARSLPPPLQPDEHAIRTGLARVDWPARLQRLPRGPLVARLPHGWEVWLDGGHNPGAGAALAAVLETWPARPLHLVVGMLDTKDPVGFLRPLVARAEAVHVVPVPDTQAGLPTEGLADRARRAGARAVLEHEAVANALDRIAETRVGSGRVVICGSLYLAGGVLATNGPLPL</sequence>
<comment type="pathway">
    <text evidence="4">Cofactor biosynthesis; tetrahydrofolylpolyglutamate biosynthesis.</text>
</comment>
<dbReference type="InterPro" id="IPR036565">
    <property type="entry name" value="Mur-like_cat_sf"/>
</dbReference>
<evidence type="ECO:0000256" key="20">
    <source>
        <dbReference type="ARBA" id="ARBA00049035"/>
    </source>
</evidence>
<dbReference type="EC" id="6.3.2.17" evidence="7"/>
<evidence type="ECO:0000256" key="18">
    <source>
        <dbReference type="ARBA" id="ARBA00047493"/>
    </source>
</evidence>
<evidence type="ECO:0000256" key="11">
    <source>
        <dbReference type="ARBA" id="ARBA00022741"/>
    </source>
</evidence>
<evidence type="ECO:0000256" key="1">
    <source>
        <dbReference type="ARBA" id="ARBA00001946"/>
    </source>
</evidence>
<keyword evidence="12 22" id="KW-0067">ATP-binding</keyword>
<evidence type="ECO:0000256" key="10">
    <source>
        <dbReference type="ARBA" id="ARBA00022723"/>
    </source>
</evidence>
<dbReference type="PANTHER" id="PTHR11136">
    <property type="entry name" value="FOLYLPOLYGLUTAMATE SYNTHASE-RELATED"/>
    <property type="match status" value="1"/>
</dbReference>
<dbReference type="Pfam" id="PF02875">
    <property type="entry name" value="Mur_ligase_C"/>
    <property type="match status" value="1"/>
</dbReference>
<evidence type="ECO:0000256" key="3">
    <source>
        <dbReference type="ARBA" id="ARBA00004799"/>
    </source>
</evidence>
<evidence type="ECO:0000256" key="14">
    <source>
        <dbReference type="ARBA" id="ARBA00022909"/>
    </source>
</evidence>
<dbReference type="Gene3D" id="3.40.1190.10">
    <property type="entry name" value="Mur-like, catalytic domain"/>
    <property type="match status" value="1"/>
</dbReference>
<dbReference type="InterPro" id="IPR018109">
    <property type="entry name" value="Folylpolyglutamate_synth_CS"/>
</dbReference>
<dbReference type="NCBIfam" id="TIGR01499">
    <property type="entry name" value="folC"/>
    <property type="match status" value="1"/>
</dbReference>